<dbReference type="Proteomes" id="UP001497516">
    <property type="component" value="Chromosome 7"/>
</dbReference>
<name>A0AAV2FT97_9ROSI</name>
<keyword evidence="3" id="KW-1185">Reference proteome</keyword>
<sequence length="67" mass="6968">MTSALLDGRMQGDNGLLSDGGTARDDGKMSDDWGIAMATISGSVGLGAGGQRRRWGSRAGWRRVTIG</sequence>
<evidence type="ECO:0000313" key="3">
    <source>
        <dbReference type="Proteomes" id="UP001497516"/>
    </source>
</evidence>
<proteinExistence type="predicted"/>
<organism evidence="2 3">
    <name type="scientific">Linum trigynum</name>
    <dbReference type="NCBI Taxonomy" id="586398"/>
    <lineage>
        <taxon>Eukaryota</taxon>
        <taxon>Viridiplantae</taxon>
        <taxon>Streptophyta</taxon>
        <taxon>Embryophyta</taxon>
        <taxon>Tracheophyta</taxon>
        <taxon>Spermatophyta</taxon>
        <taxon>Magnoliopsida</taxon>
        <taxon>eudicotyledons</taxon>
        <taxon>Gunneridae</taxon>
        <taxon>Pentapetalae</taxon>
        <taxon>rosids</taxon>
        <taxon>fabids</taxon>
        <taxon>Malpighiales</taxon>
        <taxon>Linaceae</taxon>
        <taxon>Linum</taxon>
    </lineage>
</organism>
<gene>
    <name evidence="2" type="ORF">LTRI10_LOCUS41588</name>
</gene>
<dbReference type="EMBL" id="OZ034820">
    <property type="protein sequence ID" value="CAL1401535.1"/>
    <property type="molecule type" value="Genomic_DNA"/>
</dbReference>
<evidence type="ECO:0000256" key="1">
    <source>
        <dbReference type="SAM" id="MobiDB-lite"/>
    </source>
</evidence>
<dbReference type="AlphaFoldDB" id="A0AAV2FT97"/>
<reference evidence="2 3" key="1">
    <citation type="submission" date="2024-04" db="EMBL/GenBank/DDBJ databases">
        <authorList>
            <person name="Fracassetti M."/>
        </authorList>
    </citation>
    <scope>NUCLEOTIDE SEQUENCE [LARGE SCALE GENOMIC DNA]</scope>
</reference>
<accession>A0AAV2FT97</accession>
<protein>
    <submittedName>
        <fullName evidence="2">Uncharacterized protein</fullName>
    </submittedName>
</protein>
<feature type="region of interest" description="Disordered" evidence="1">
    <location>
        <begin position="1"/>
        <end position="25"/>
    </location>
</feature>
<evidence type="ECO:0000313" key="2">
    <source>
        <dbReference type="EMBL" id="CAL1401535.1"/>
    </source>
</evidence>